<evidence type="ECO:0000256" key="3">
    <source>
        <dbReference type="ARBA" id="ARBA00022989"/>
    </source>
</evidence>
<dbReference type="InterPro" id="IPR009825">
    <property type="entry name" value="ECF_substrate-spec-like"/>
</dbReference>
<feature type="transmembrane region" description="Helical" evidence="5">
    <location>
        <begin position="15"/>
        <end position="35"/>
    </location>
</feature>
<feature type="transmembrane region" description="Helical" evidence="5">
    <location>
        <begin position="150"/>
        <end position="176"/>
    </location>
</feature>
<dbReference type="Gene3D" id="1.10.1760.20">
    <property type="match status" value="1"/>
</dbReference>
<dbReference type="NCBIfam" id="NF010182">
    <property type="entry name" value="PRK13661.1"/>
    <property type="match status" value="1"/>
</dbReference>
<keyword evidence="2 5" id="KW-0812">Transmembrane</keyword>
<accession>A0A841RCZ9</accession>
<keyword evidence="1" id="KW-1003">Cell membrane</keyword>
<evidence type="ECO:0000313" key="7">
    <source>
        <dbReference type="Proteomes" id="UP000587760"/>
    </source>
</evidence>
<protein>
    <submittedName>
        <fullName evidence="6">Energy-coupling factor transport system substrate-specific component</fullName>
    </submittedName>
</protein>
<keyword evidence="4 5" id="KW-0472">Membrane</keyword>
<dbReference type="GO" id="GO:0016020">
    <property type="term" value="C:membrane"/>
    <property type="evidence" value="ECO:0007669"/>
    <property type="project" value="InterPro"/>
</dbReference>
<evidence type="ECO:0000256" key="5">
    <source>
        <dbReference type="SAM" id="Phobius"/>
    </source>
</evidence>
<reference evidence="6 7" key="1">
    <citation type="submission" date="2020-08" db="EMBL/GenBank/DDBJ databases">
        <title>Genomic Encyclopedia of Type Strains, Phase IV (KMG-IV): sequencing the most valuable type-strain genomes for metagenomic binning, comparative biology and taxonomic classification.</title>
        <authorList>
            <person name="Goeker M."/>
        </authorList>
    </citation>
    <scope>NUCLEOTIDE SEQUENCE [LARGE SCALE GENOMIC DNA]</scope>
    <source>
        <strain evidence="6 7">DSM 2461</strain>
    </source>
</reference>
<feature type="transmembrane region" description="Helical" evidence="5">
    <location>
        <begin position="83"/>
        <end position="104"/>
    </location>
</feature>
<dbReference type="PANTHER" id="PTHR37815:SF3">
    <property type="entry name" value="UPF0397 PROTEIN SPR0429"/>
    <property type="match status" value="1"/>
</dbReference>
<dbReference type="RefSeq" id="WP_184746787.1">
    <property type="nucleotide sequence ID" value="NZ_JACHGJ010000003.1"/>
</dbReference>
<dbReference type="InterPro" id="IPR022914">
    <property type="entry name" value="UPF0397"/>
</dbReference>
<feature type="transmembrane region" description="Helical" evidence="5">
    <location>
        <begin position="47"/>
        <end position="71"/>
    </location>
</feature>
<gene>
    <name evidence="6" type="ORF">HNR50_002191</name>
</gene>
<keyword evidence="3 5" id="KW-1133">Transmembrane helix</keyword>
<dbReference type="PANTHER" id="PTHR37815">
    <property type="entry name" value="UPF0397 PROTEIN BC_2624-RELATED"/>
    <property type="match status" value="1"/>
</dbReference>
<name>A0A841RCZ9_9SPIO</name>
<dbReference type="EMBL" id="JACHGJ010000003">
    <property type="protein sequence ID" value="MBB6480528.1"/>
    <property type="molecule type" value="Genomic_DNA"/>
</dbReference>
<evidence type="ECO:0000256" key="2">
    <source>
        <dbReference type="ARBA" id="ARBA00022692"/>
    </source>
</evidence>
<dbReference type="Proteomes" id="UP000587760">
    <property type="component" value="Unassembled WGS sequence"/>
</dbReference>
<evidence type="ECO:0000313" key="6">
    <source>
        <dbReference type="EMBL" id="MBB6480528.1"/>
    </source>
</evidence>
<dbReference type="HAMAP" id="MF_01572">
    <property type="entry name" value="UPF0397"/>
    <property type="match status" value="1"/>
</dbReference>
<evidence type="ECO:0000256" key="4">
    <source>
        <dbReference type="ARBA" id="ARBA00023136"/>
    </source>
</evidence>
<comment type="caution">
    <text evidence="6">The sequence shown here is derived from an EMBL/GenBank/DDBJ whole genome shotgun (WGS) entry which is preliminary data.</text>
</comment>
<sequence length="187" mass="20326">MYKGRYSVFKFNTRTLVATAIGAALFTVLFMYVKIPSPVANTEFHTAYAIGSFFAVVFGPISGFLIAFIGHALSDTFLWGSAWWSWVIASGVAGFLFGMAKKWIDSESGVFGLKEILIFNAVQAVSHLIAWVIVAPLLDILIYSEPVNLVFAQGFVAFISSAIATGVFGTLLLLAYSKTRTKEGSLE</sequence>
<dbReference type="AlphaFoldDB" id="A0A841RCZ9"/>
<dbReference type="Pfam" id="PF07155">
    <property type="entry name" value="ECF-ribofla_trS"/>
    <property type="match status" value="1"/>
</dbReference>
<proteinExistence type="inferred from homology"/>
<keyword evidence="7" id="KW-1185">Reference proteome</keyword>
<evidence type="ECO:0000256" key="1">
    <source>
        <dbReference type="ARBA" id="ARBA00022475"/>
    </source>
</evidence>
<feature type="transmembrane region" description="Helical" evidence="5">
    <location>
        <begin position="116"/>
        <end position="138"/>
    </location>
</feature>
<organism evidence="6 7">
    <name type="scientific">Spirochaeta isovalerica</name>
    <dbReference type="NCBI Taxonomy" id="150"/>
    <lineage>
        <taxon>Bacteria</taxon>
        <taxon>Pseudomonadati</taxon>
        <taxon>Spirochaetota</taxon>
        <taxon>Spirochaetia</taxon>
        <taxon>Spirochaetales</taxon>
        <taxon>Spirochaetaceae</taxon>
        <taxon>Spirochaeta</taxon>
    </lineage>
</organism>